<feature type="region of interest" description="Disordered" evidence="1">
    <location>
        <begin position="1"/>
        <end position="67"/>
    </location>
</feature>
<evidence type="ECO:0000313" key="3">
    <source>
        <dbReference type="Proteomes" id="UP000233837"/>
    </source>
</evidence>
<evidence type="ECO:0000313" key="2">
    <source>
        <dbReference type="EMBL" id="PKU84945.1"/>
    </source>
</evidence>
<dbReference type="PANTHER" id="PTHR31110">
    <property type="entry name" value="PESTICIDAL CRYSTAL CRY8BA PROTEIN"/>
    <property type="match status" value="1"/>
</dbReference>
<dbReference type="STRING" id="906689.A0A2I0XAK7"/>
<proteinExistence type="predicted"/>
<gene>
    <name evidence="2" type="ORF">MA16_Dca026827</name>
</gene>
<protein>
    <submittedName>
        <fullName evidence="2">Uncharacterized protein</fullName>
    </submittedName>
</protein>
<evidence type="ECO:0000256" key="1">
    <source>
        <dbReference type="SAM" id="MobiDB-lite"/>
    </source>
</evidence>
<sequence length="689" mass="76641">MSLDCTKEEEERSSEACGSSSILGRMGIGEGAGLREGARGGYAADINSSKGRHSSNESISADKGFPVDTPSAPPCHASNHEINQAMGPSTNLTAYDAGHMAAFNIYSTQNGTSSRTNSGSQKTNGDIRYPSVGSETSAPLKFLPLKVPNFHACEQGPWYSVIAYDACVRLCLHLWARGCMDAPKFLENECSLLRSSFGLQQILLQSEEELLEKRSSEPVEGTVIKQKRIFGKLTVQARKVRMSLDIPSGCNLMSLGRPIVKLCSFRHHMSNFQSTFSSRLASLRRVRVLPCMPANSSFSNQSRAYIQGSTQYMKRVPVLHQTRVNSLCNACTCEVVQESYFCLMRVRSLAEEDMIRLQVDSGEKHAFFPDSMGDDLIVEVHDSKGKILGQVVVKLANIAEDPSDKVRWWSIYREPENEFVGRIQLYVNYSTTTNEINSWKCASVAETVAYDILLEVAMKVQNIQQRNLLLHGPWKWLLTEFASYYGVSDAYTRLRYLSYILDVATPTADCLTLVLDLLAPVLLKTGDKKALSQQEDRILGEVEVQIEILLALVFENYKALDESSPSGIVEVFQSSTSTPAAALAPAINLYKLLHDILSPEAQLKLCSYFQVAAKKISRRQLSETDEFIESNIEGTSASSNGGPMMETVTLNTAYEKMKNLCLNIRNEIFTDIEINDQHVLPRYVFFQLC</sequence>
<name>A0A2I0XAK7_9ASPA</name>
<keyword evidence="3" id="KW-1185">Reference proteome</keyword>
<reference evidence="2 3" key="2">
    <citation type="journal article" date="2017" name="Nature">
        <title>The Apostasia genome and the evolution of orchids.</title>
        <authorList>
            <person name="Zhang G.Q."/>
            <person name="Liu K.W."/>
            <person name="Li Z."/>
            <person name="Lohaus R."/>
            <person name="Hsiao Y.Y."/>
            <person name="Niu S.C."/>
            <person name="Wang J.Y."/>
            <person name="Lin Y.C."/>
            <person name="Xu Q."/>
            <person name="Chen L.J."/>
            <person name="Yoshida K."/>
            <person name="Fujiwara S."/>
            <person name="Wang Z.W."/>
            <person name="Zhang Y.Q."/>
            <person name="Mitsuda N."/>
            <person name="Wang M."/>
            <person name="Liu G.H."/>
            <person name="Pecoraro L."/>
            <person name="Huang H.X."/>
            <person name="Xiao X.J."/>
            <person name="Lin M."/>
            <person name="Wu X.Y."/>
            <person name="Wu W.L."/>
            <person name="Chen Y.Y."/>
            <person name="Chang S.B."/>
            <person name="Sakamoto S."/>
            <person name="Ohme-Takagi M."/>
            <person name="Yagi M."/>
            <person name="Zeng S.J."/>
            <person name="Shen C.Y."/>
            <person name="Yeh C.M."/>
            <person name="Luo Y.B."/>
            <person name="Tsai W.C."/>
            <person name="Van de Peer Y."/>
            <person name="Liu Z.J."/>
        </authorList>
    </citation>
    <scope>NUCLEOTIDE SEQUENCE [LARGE SCALE GENOMIC DNA]</scope>
    <source>
        <tissue evidence="2">The whole plant</tissue>
    </source>
</reference>
<dbReference type="AlphaFoldDB" id="A0A2I0XAK7"/>
<dbReference type="PANTHER" id="PTHR31110:SF2">
    <property type="entry name" value="PESTICIDAL CRYSTAL CRY8BA PROTEIN"/>
    <property type="match status" value="1"/>
</dbReference>
<dbReference type="Proteomes" id="UP000233837">
    <property type="component" value="Unassembled WGS sequence"/>
</dbReference>
<accession>A0A2I0XAK7</accession>
<dbReference type="EMBL" id="KZ502016">
    <property type="protein sequence ID" value="PKU84945.1"/>
    <property type="molecule type" value="Genomic_DNA"/>
</dbReference>
<reference evidence="2 3" key="1">
    <citation type="journal article" date="2016" name="Sci. Rep.">
        <title>The Dendrobium catenatum Lindl. genome sequence provides insights into polysaccharide synthase, floral development and adaptive evolution.</title>
        <authorList>
            <person name="Zhang G.Q."/>
            <person name="Xu Q."/>
            <person name="Bian C."/>
            <person name="Tsai W.C."/>
            <person name="Yeh C.M."/>
            <person name="Liu K.W."/>
            <person name="Yoshida K."/>
            <person name="Zhang L.S."/>
            <person name="Chang S.B."/>
            <person name="Chen F."/>
            <person name="Shi Y."/>
            <person name="Su Y.Y."/>
            <person name="Zhang Y.Q."/>
            <person name="Chen L.J."/>
            <person name="Yin Y."/>
            <person name="Lin M."/>
            <person name="Huang H."/>
            <person name="Deng H."/>
            <person name="Wang Z.W."/>
            <person name="Zhu S.L."/>
            <person name="Zhao X."/>
            <person name="Deng C."/>
            <person name="Niu S.C."/>
            <person name="Huang J."/>
            <person name="Wang M."/>
            <person name="Liu G.H."/>
            <person name="Yang H.J."/>
            <person name="Xiao X.J."/>
            <person name="Hsiao Y.Y."/>
            <person name="Wu W.L."/>
            <person name="Chen Y.Y."/>
            <person name="Mitsuda N."/>
            <person name="Ohme-Takagi M."/>
            <person name="Luo Y.B."/>
            <person name="Van de Peer Y."/>
            <person name="Liu Z.J."/>
        </authorList>
    </citation>
    <scope>NUCLEOTIDE SEQUENCE [LARGE SCALE GENOMIC DNA]</scope>
    <source>
        <tissue evidence="2">The whole plant</tissue>
    </source>
</reference>
<feature type="compositionally biased region" description="Basic and acidic residues" evidence="1">
    <location>
        <begin position="1"/>
        <end position="14"/>
    </location>
</feature>
<organism evidence="2 3">
    <name type="scientific">Dendrobium catenatum</name>
    <dbReference type="NCBI Taxonomy" id="906689"/>
    <lineage>
        <taxon>Eukaryota</taxon>
        <taxon>Viridiplantae</taxon>
        <taxon>Streptophyta</taxon>
        <taxon>Embryophyta</taxon>
        <taxon>Tracheophyta</taxon>
        <taxon>Spermatophyta</taxon>
        <taxon>Magnoliopsida</taxon>
        <taxon>Liliopsida</taxon>
        <taxon>Asparagales</taxon>
        <taxon>Orchidaceae</taxon>
        <taxon>Epidendroideae</taxon>
        <taxon>Malaxideae</taxon>
        <taxon>Dendrobiinae</taxon>
        <taxon>Dendrobium</taxon>
    </lineage>
</organism>